<evidence type="ECO:0000313" key="1">
    <source>
        <dbReference type="EMBL" id="GAA4429563.1"/>
    </source>
</evidence>
<dbReference type="Proteomes" id="UP001500622">
    <property type="component" value="Unassembled WGS sequence"/>
</dbReference>
<organism evidence="1 2">
    <name type="scientific">Georgenia halophila</name>
    <dbReference type="NCBI Taxonomy" id="620889"/>
    <lineage>
        <taxon>Bacteria</taxon>
        <taxon>Bacillati</taxon>
        <taxon>Actinomycetota</taxon>
        <taxon>Actinomycetes</taxon>
        <taxon>Micrococcales</taxon>
        <taxon>Bogoriellaceae</taxon>
        <taxon>Georgenia</taxon>
    </lineage>
</organism>
<gene>
    <name evidence="1" type="ORF">GCM10023169_32060</name>
</gene>
<sequence>MSDLCRLVRRVCSPAVSSGLGASGLATGVGVPRPGPSIVTRQDLFVRMYTLMSAAETKK</sequence>
<accession>A0ABP8LII7</accession>
<protein>
    <submittedName>
        <fullName evidence="1">Uncharacterized protein</fullName>
    </submittedName>
</protein>
<name>A0ABP8LII7_9MICO</name>
<reference evidence="2" key="1">
    <citation type="journal article" date="2019" name="Int. J. Syst. Evol. Microbiol.">
        <title>The Global Catalogue of Microorganisms (GCM) 10K type strain sequencing project: providing services to taxonomists for standard genome sequencing and annotation.</title>
        <authorList>
            <consortium name="The Broad Institute Genomics Platform"/>
            <consortium name="The Broad Institute Genome Sequencing Center for Infectious Disease"/>
            <person name="Wu L."/>
            <person name="Ma J."/>
        </authorList>
    </citation>
    <scope>NUCLEOTIDE SEQUENCE [LARGE SCALE GENOMIC DNA]</scope>
    <source>
        <strain evidence="2">JCM 17810</strain>
    </source>
</reference>
<comment type="caution">
    <text evidence="1">The sequence shown here is derived from an EMBL/GenBank/DDBJ whole genome shotgun (WGS) entry which is preliminary data.</text>
</comment>
<dbReference type="EMBL" id="BAABGN010000012">
    <property type="protein sequence ID" value="GAA4429563.1"/>
    <property type="molecule type" value="Genomic_DNA"/>
</dbReference>
<evidence type="ECO:0000313" key="2">
    <source>
        <dbReference type="Proteomes" id="UP001500622"/>
    </source>
</evidence>
<keyword evidence="2" id="KW-1185">Reference proteome</keyword>
<proteinExistence type="predicted"/>